<dbReference type="EMBL" id="JAUSVP010000011">
    <property type="protein sequence ID" value="MDQ0448833.1"/>
    <property type="molecule type" value="Genomic_DNA"/>
</dbReference>
<dbReference type="Proteomes" id="UP001231124">
    <property type="component" value="Unassembled WGS sequence"/>
</dbReference>
<name>A0ABU0I2L1_9HYPH</name>
<protein>
    <submittedName>
        <fullName evidence="1">Uncharacterized protein</fullName>
    </submittedName>
</protein>
<reference evidence="1 2" key="1">
    <citation type="submission" date="2023-07" db="EMBL/GenBank/DDBJ databases">
        <title>Genomic Encyclopedia of Type Strains, Phase IV (KMG-IV): sequencing the most valuable type-strain genomes for metagenomic binning, comparative biology and taxonomic classification.</title>
        <authorList>
            <person name="Goeker M."/>
        </authorList>
    </citation>
    <scope>NUCLEOTIDE SEQUENCE [LARGE SCALE GENOMIC DNA]</scope>
    <source>
        <strain evidence="1 2">DSM 19013</strain>
    </source>
</reference>
<evidence type="ECO:0000313" key="1">
    <source>
        <dbReference type="EMBL" id="MDQ0448833.1"/>
    </source>
</evidence>
<dbReference type="RefSeq" id="WP_238202013.1">
    <property type="nucleotide sequence ID" value="NZ_BPQE01000008.1"/>
</dbReference>
<organism evidence="1 2">
    <name type="scientific">Methylobacterium aerolatum</name>
    <dbReference type="NCBI Taxonomy" id="418708"/>
    <lineage>
        <taxon>Bacteria</taxon>
        <taxon>Pseudomonadati</taxon>
        <taxon>Pseudomonadota</taxon>
        <taxon>Alphaproteobacteria</taxon>
        <taxon>Hyphomicrobiales</taxon>
        <taxon>Methylobacteriaceae</taxon>
        <taxon>Methylobacterium</taxon>
    </lineage>
</organism>
<accession>A0ABU0I2L1</accession>
<proteinExistence type="predicted"/>
<keyword evidence="2" id="KW-1185">Reference proteome</keyword>
<gene>
    <name evidence="1" type="ORF">QO012_003345</name>
</gene>
<comment type="caution">
    <text evidence="1">The sequence shown here is derived from an EMBL/GenBank/DDBJ whole genome shotgun (WGS) entry which is preliminary data.</text>
</comment>
<sequence length="133" mass="14790">MPTLQIHDLEPQHAAVVDPRLVLPILGQRAIRASWQVAGVARFKEPLFATGEGATHLEALCQSLKPVSGVLLSQIFGQVEQVIWGEFSAYDDREGTPWVILRAIDSSWCEVETDDVGILDRVHETFADIRMDP</sequence>
<evidence type="ECO:0000313" key="2">
    <source>
        <dbReference type="Proteomes" id="UP001231124"/>
    </source>
</evidence>